<dbReference type="InterPro" id="IPR050792">
    <property type="entry name" value="ADP-ribosylglycohydrolase"/>
</dbReference>
<evidence type="ECO:0000313" key="2">
    <source>
        <dbReference type="EMBL" id="KAJ3099324.1"/>
    </source>
</evidence>
<accession>A0AAD5SSC7</accession>
<sequence length="465" mass="51758">MFSLGKLAARVVVKDMDRLQDNDAPIYDGSGVRDYANGDFVRPDEKLRHEFHCHNPYAQISLEDSRLAVQSLTSEFPLFTRAVGSLLGLAVGDSVGAPLEFLPASEIPNSEHCVATTKSTAPVFPWIFGQTDKVLQGLFYTGALNNFELKEGQWTDDTSMALCLADSLIFKGKYDGVDIRFRFLYWLKYGYCNAFGRDPDRYNQISVGLGGNIAKSLRSIHTIEDITPRYIPTRPNEDSGNGSIMRLAPTAIFYHHSEENSRMYSREQSYTTHPGEIAAEACEFLGFLLFRILNHPLSETISFAQFLDIHVTDYLEILKSRSSSSATTLMEQLLSNNSTPRSTEACWNWRAQTLAIQQTLKARGSNYNGYPNSAGYFGSYCMDALAIALHSCYTTDGFEQAILKTINFLGDADSTGAVTGQIAGAFYGYNEIPTVMKGPIEKWDNGSIAFRAALLYFRDNANIEN</sequence>
<gene>
    <name evidence="2" type="ORF">HK100_004912</name>
</gene>
<feature type="binding site" evidence="1">
    <location>
        <position position="414"/>
    </location>
    <ligand>
        <name>Mg(2+)</name>
        <dbReference type="ChEBI" id="CHEBI:18420"/>
        <label>1</label>
    </ligand>
</feature>
<protein>
    <recommendedName>
        <fullName evidence="4">ADP-ribosylglycohydrolase</fullName>
    </recommendedName>
</protein>
<keyword evidence="1" id="KW-0460">Magnesium</keyword>
<comment type="caution">
    <text evidence="2">The sequence shown here is derived from an EMBL/GenBank/DDBJ whole genome shotgun (WGS) entry which is preliminary data.</text>
</comment>
<feature type="binding site" evidence="1">
    <location>
        <position position="413"/>
    </location>
    <ligand>
        <name>Mg(2+)</name>
        <dbReference type="ChEBI" id="CHEBI:18420"/>
        <label>1</label>
    </ligand>
</feature>
<dbReference type="Gene3D" id="1.10.4080.10">
    <property type="entry name" value="ADP-ribosylation/Crystallin J1"/>
    <property type="match status" value="1"/>
</dbReference>
<feature type="binding site" evidence="1">
    <location>
        <position position="411"/>
    </location>
    <ligand>
        <name>Mg(2+)</name>
        <dbReference type="ChEBI" id="CHEBI:18420"/>
        <label>1</label>
    </ligand>
</feature>
<dbReference type="InterPro" id="IPR005502">
    <property type="entry name" value="Ribosyl_crysJ1"/>
</dbReference>
<dbReference type="GO" id="GO:0046872">
    <property type="term" value="F:metal ion binding"/>
    <property type="evidence" value="ECO:0007669"/>
    <property type="project" value="UniProtKB-KW"/>
</dbReference>
<dbReference type="EMBL" id="JADGJH010002354">
    <property type="protein sequence ID" value="KAJ3099324.1"/>
    <property type="molecule type" value="Genomic_DNA"/>
</dbReference>
<feature type="binding site" evidence="1">
    <location>
        <position position="157"/>
    </location>
    <ligand>
        <name>Mg(2+)</name>
        <dbReference type="ChEBI" id="CHEBI:18420"/>
        <label>1</label>
    </ligand>
</feature>
<dbReference type="Pfam" id="PF03747">
    <property type="entry name" value="ADP_ribosyl_GH"/>
    <property type="match status" value="1"/>
</dbReference>
<dbReference type="InterPro" id="IPR036705">
    <property type="entry name" value="Ribosyl_crysJ1_sf"/>
</dbReference>
<dbReference type="SUPFAM" id="SSF101478">
    <property type="entry name" value="ADP-ribosylglycohydrolase"/>
    <property type="match status" value="1"/>
</dbReference>
<dbReference type="PANTHER" id="PTHR16222">
    <property type="entry name" value="ADP-RIBOSYLGLYCOHYDROLASE"/>
    <property type="match status" value="1"/>
</dbReference>
<evidence type="ECO:0000256" key="1">
    <source>
        <dbReference type="PIRSR" id="PIRSR605502-1"/>
    </source>
</evidence>
<organism evidence="2 3">
    <name type="scientific">Physocladia obscura</name>
    <dbReference type="NCBI Taxonomy" id="109957"/>
    <lineage>
        <taxon>Eukaryota</taxon>
        <taxon>Fungi</taxon>
        <taxon>Fungi incertae sedis</taxon>
        <taxon>Chytridiomycota</taxon>
        <taxon>Chytridiomycota incertae sedis</taxon>
        <taxon>Chytridiomycetes</taxon>
        <taxon>Chytridiales</taxon>
        <taxon>Chytriomycetaceae</taxon>
        <taxon>Physocladia</taxon>
    </lineage>
</organism>
<feature type="binding site" evidence="1">
    <location>
        <position position="156"/>
    </location>
    <ligand>
        <name>Mg(2+)</name>
        <dbReference type="ChEBI" id="CHEBI:18420"/>
        <label>1</label>
    </ligand>
</feature>
<keyword evidence="1" id="KW-0479">Metal-binding</keyword>
<feature type="binding site" evidence="1">
    <location>
        <position position="155"/>
    </location>
    <ligand>
        <name>Mg(2+)</name>
        <dbReference type="ChEBI" id="CHEBI:18420"/>
        <label>1</label>
    </ligand>
</feature>
<reference evidence="2" key="1">
    <citation type="submission" date="2020-05" db="EMBL/GenBank/DDBJ databases">
        <title>Phylogenomic resolution of chytrid fungi.</title>
        <authorList>
            <person name="Stajich J.E."/>
            <person name="Amses K."/>
            <person name="Simmons R."/>
            <person name="Seto K."/>
            <person name="Myers J."/>
            <person name="Bonds A."/>
            <person name="Quandt C.A."/>
            <person name="Barry K."/>
            <person name="Liu P."/>
            <person name="Grigoriev I."/>
            <person name="Longcore J.E."/>
            <person name="James T.Y."/>
        </authorList>
    </citation>
    <scope>NUCLEOTIDE SEQUENCE</scope>
    <source>
        <strain evidence="2">JEL0513</strain>
    </source>
</reference>
<dbReference type="PANTHER" id="PTHR16222:SF12">
    <property type="entry name" value="ADP-RIBOSYLGLYCOHYDROLASE-RELATED"/>
    <property type="match status" value="1"/>
</dbReference>
<evidence type="ECO:0000313" key="3">
    <source>
        <dbReference type="Proteomes" id="UP001211907"/>
    </source>
</evidence>
<comment type="cofactor">
    <cofactor evidence="1">
        <name>Mg(2+)</name>
        <dbReference type="ChEBI" id="CHEBI:18420"/>
    </cofactor>
    <text evidence="1">Binds 2 magnesium ions per subunit.</text>
</comment>
<name>A0AAD5SSC7_9FUNG</name>
<dbReference type="AlphaFoldDB" id="A0AAD5SSC7"/>
<proteinExistence type="predicted"/>
<evidence type="ECO:0008006" key="4">
    <source>
        <dbReference type="Google" id="ProtNLM"/>
    </source>
</evidence>
<keyword evidence="3" id="KW-1185">Reference proteome</keyword>
<dbReference type="Proteomes" id="UP001211907">
    <property type="component" value="Unassembled WGS sequence"/>
</dbReference>